<protein>
    <submittedName>
        <fullName evidence="1">Uncharacterized protein</fullName>
    </submittedName>
</protein>
<reference evidence="1" key="1">
    <citation type="journal article" date="2014" name="Int. J. Syst. Evol. Microbiol.">
        <title>Complete genome sequence of Corynebacterium casei LMG S-19264T (=DSM 44701T), isolated from a smear-ripened cheese.</title>
        <authorList>
            <consortium name="US DOE Joint Genome Institute (JGI-PGF)"/>
            <person name="Walter F."/>
            <person name="Albersmeier A."/>
            <person name="Kalinowski J."/>
            <person name="Ruckert C."/>
        </authorList>
    </citation>
    <scope>NUCLEOTIDE SEQUENCE</scope>
    <source>
        <strain evidence="1">JCM 30804</strain>
    </source>
</reference>
<dbReference type="AlphaFoldDB" id="A0A917ND01"/>
<organism evidence="1 2">
    <name type="scientific">Shewanella gelidii</name>
    <dbReference type="NCBI Taxonomy" id="1642821"/>
    <lineage>
        <taxon>Bacteria</taxon>
        <taxon>Pseudomonadati</taxon>
        <taxon>Pseudomonadota</taxon>
        <taxon>Gammaproteobacteria</taxon>
        <taxon>Alteromonadales</taxon>
        <taxon>Shewanellaceae</taxon>
        <taxon>Shewanella</taxon>
    </lineage>
</organism>
<gene>
    <name evidence="1" type="ORF">GCM10009332_28380</name>
</gene>
<dbReference type="EMBL" id="BMPZ01000009">
    <property type="protein sequence ID" value="GGI89292.1"/>
    <property type="molecule type" value="Genomic_DNA"/>
</dbReference>
<sequence>MLLNHWTHERKQIEFNSETGLAKTINLGNAKNTDKPCFGFAHSEKRIFGSRINFAIYKENDNIIFSAGNKNWNTSDSGIEFKHSQPFPFISNFQVIENGVCTFSILYSHLARALYSIIDVTYDQIDRDADFYLEFVSENLLDKEWRAMVIEKWDSIAT</sequence>
<accession>A0A917ND01</accession>
<proteinExistence type="predicted"/>
<reference evidence="1" key="2">
    <citation type="submission" date="2020-09" db="EMBL/GenBank/DDBJ databases">
        <authorList>
            <person name="Sun Q."/>
            <person name="Ohkuma M."/>
        </authorList>
    </citation>
    <scope>NUCLEOTIDE SEQUENCE</scope>
    <source>
        <strain evidence="1">JCM 30804</strain>
    </source>
</reference>
<dbReference type="RefSeq" id="WP_188922109.1">
    <property type="nucleotide sequence ID" value="NZ_BMPZ01000009.1"/>
</dbReference>
<comment type="caution">
    <text evidence="1">The sequence shown here is derived from an EMBL/GenBank/DDBJ whole genome shotgun (WGS) entry which is preliminary data.</text>
</comment>
<evidence type="ECO:0000313" key="2">
    <source>
        <dbReference type="Proteomes" id="UP000613743"/>
    </source>
</evidence>
<dbReference type="Proteomes" id="UP000613743">
    <property type="component" value="Unassembled WGS sequence"/>
</dbReference>
<name>A0A917ND01_9GAMM</name>
<evidence type="ECO:0000313" key="1">
    <source>
        <dbReference type="EMBL" id="GGI89292.1"/>
    </source>
</evidence>
<keyword evidence="2" id="KW-1185">Reference proteome</keyword>